<dbReference type="SUPFAM" id="SSF53756">
    <property type="entry name" value="UDP-Glycosyltransferase/glycogen phosphorylase"/>
    <property type="match status" value="1"/>
</dbReference>
<evidence type="ECO:0000313" key="1">
    <source>
        <dbReference type="EMBL" id="GAI17643.1"/>
    </source>
</evidence>
<organism evidence="1">
    <name type="scientific">marine sediment metagenome</name>
    <dbReference type="NCBI Taxonomy" id="412755"/>
    <lineage>
        <taxon>unclassified sequences</taxon>
        <taxon>metagenomes</taxon>
        <taxon>ecological metagenomes</taxon>
    </lineage>
</organism>
<comment type="caution">
    <text evidence="1">The sequence shown here is derived from an EMBL/GenBank/DDBJ whole genome shotgun (WGS) entry which is preliminary data.</text>
</comment>
<protein>
    <recommendedName>
        <fullName evidence="2">Glycosyltransferase subfamily 4-like N-terminal domain-containing protein</fullName>
    </recommendedName>
</protein>
<feature type="non-terminal residue" evidence="1">
    <location>
        <position position="1"/>
    </location>
</feature>
<name>X1LEW8_9ZZZZ</name>
<evidence type="ECO:0008006" key="2">
    <source>
        <dbReference type="Google" id="ProtNLM"/>
    </source>
</evidence>
<gene>
    <name evidence="1" type="ORF">S06H3_11730</name>
</gene>
<dbReference type="AlphaFoldDB" id="X1LEW8"/>
<dbReference type="EMBL" id="BARV01005778">
    <property type="protein sequence ID" value="GAI17643.1"/>
    <property type="molecule type" value="Genomic_DNA"/>
</dbReference>
<proteinExistence type="predicted"/>
<reference evidence="1" key="1">
    <citation type="journal article" date="2014" name="Front. Microbiol.">
        <title>High frequency of phylogenetically diverse reductive dehalogenase-homologous genes in deep subseafloor sedimentary metagenomes.</title>
        <authorList>
            <person name="Kawai M."/>
            <person name="Futagami T."/>
            <person name="Toyoda A."/>
            <person name="Takaki Y."/>
            <person name="Nishi S."/>
            <person name="Hori S."/>
            <person name="Arai W."/>
            <person name="Tsubouchi T."/>
            <person name="Morono Y."/>
            <person name="Uchiyama I."/>
            <person name="Ito T."/>
            <person name="Fujiyama A."/>
            <person name="Inagaki F."/>
            <person name="Takami H."/>
        </authorList>
    </citation>
    <scope>NUCLEOTIDE SEQUENCE</scope>
    <source>
        <strain evidence="1">Expedition CK06-06</strain>
    </source>
</reference>
<sequence length="278" mass="33098">YLKTNKCDYIIATSEPFILFRYAKKLSNEFKIPWIADYRDSWSTNYNILHNKKLVVKLITKYCIQYFEKKLIKNTLFVITTAAEYKEKLSKIHPKKEVHIIYNGFNKEYINSLNNNLQNNELFEIAYAGTIYPYQRLEVFLEGFRRFINVQNNPKIKILFYGIDFIPEQKQRILSYKQEINQYIQTTKRLSQKRVLQKLNTANLLLLLANESRSYIIAKVFDYLALNKKILLVVNDNGSLEKIINETNAGIICENSDDVYNHLTDLYSEFLKNKKYFW</sequence>
<accession>X1LEW8</accession>
<dbReference type="Gene3D" id="3.40.50.2000">
    <property type="entry name" value="Glycogen Phosphorylase B"/>
    <property type="match status" value="2"/>
</dbReference>